<evidence type="ECO:0000313" key="1">
    <source>
        <dbReference type="EMBL" id="KAJ9057689.1"/>
    </source>
</evidence>
<proteinExistence type="predicted"/>
<name>A0ACC2S5X6_9FUNG</name>
<gene>
    <name evidence="1" type="ORF">DSO57_1020280</name>
</gene>
<dbReference type="EMBL" id="QTSX02005774">
    <property type="protein sequence ID" value="KAJ9057689.1"/>
    <property type="molecule type" value="Genomic_DNA"/>
</dbReference>
<evidence type="ECO:0000313" key="2">
    <source>
        <dbReference type="Proteomes" id="UP001165960"/>
    </source>
</evidence>
<keyword evidence="2" id="KW-1185">Reference proteome</keyword>
<dbReference type="Proteomes" id="UP001165960">
    <property type="component" value="Unassembled WGS sequence"/>
</dbReference>
<protein>
    <submittedName>
        <fullName evidence="1">Uncharacterized protein</fullName>
    </submittedName>
</protein>
<organism evidence="1 2">
    <name type="scientific">Entomophthora muscae</name>
    <dbReference type="NCBI Taxonomy" id="34485"/>
    <lineage>
        <taxon>Eukaryota</taxon>
        <taxon>Fungi</taxon>
        <taxon>Fungi incertae sedis</taxon>
        <taxon>Zoopagomycota</taxon>
        <taxon>Entomophthoromycotina</taxon>
        <taxon>Entomophthoromycetes</taxon>
        <taxon>Entomophthorales</taxon>
        <taxon>Entomophthoraceae</taxon>
        <taxon>Entomophthora</taxon>
    </lineage>
</organism>
<comment type="caution">
    <text evidence="1">The sequence shown here is derived from an EMBL/GenBank/DDBJ whole genome shotgun (WGS) entry which is preliminary data.</text>
</comment>
<sequence length="125" mass="14611">MPLNVEIGSLAAEIYFFEDQQLCARRQRVWKAFGLQKHLILNPYSANPKFNNFFQKLQEEQARNVFKFQDLGNQVAQKKKISKVQKYQKAVQKIVKKKYKMVEIKKYLEDVATALAGGFNQPNKL</sequence>
<accession>A0ACC2S5X6</accession>
<reference evidence="1" key="1">
    <citation type="submission" date="2022-04" db="EMBL/GenBank/DDBJ databases">
        <title>Genome of the entomopathogenic fungus Entomophthora muscae.</title>
        <authorList>
            <person name="Elya C."/>
            <person name="Lovett B.R."/>
            <person name="Lee E."/>
            <person name="Macias A.M."/>
            <person name="Hajek A.E."/>
            <person name="De Bivort B.L."/>
            <person name="Kasson M.T."/>
            <person name="De Fine Licht H.H."/>
            <person name="Stajich J.E."/>
        </authorList>
    </citation>
    <scope>NUCLEOTIDE SEQUENCE</scope>
    <source>
        <strain evidence="1">Berkeley</strain>
    </source>
</reference>